<proteinExistence type="predicted"/>
<gene>
    <name evidence="2" type="ORF">C2G38_1213460</name>
</gene>
<name>A0A397W5C6_9GLOM</name>
<evidence type="ECO:0000256" key="1">
    <source>
        <dbReference type="SAM" id="Phobius"/>
    </source>
</evidence>
<evidence type="ECO:0000313" key="2">
    <source>
        <dbReference type="EMBL" id="RIB29242.1"/>
    </source>
</evidence>
<dbReference type="AlphaFoldDB" id="A0A397W5C6"/>
<reference evidence="2 3" key="1">
    <citation type="submission" date="2018-06" db="EMBL/GenBank/DDBJ databases">
        <title>Comparative genomics reveals the genomic features of Rhizophagus irregularis, R. cerebriforme, R. diaphanum and Gigaspora rosea, and their symbiotic lifestyle signature.</title>
        <authorList>
            <person name="Morin E."/>
            <person name="San Clemente H."/>
            <person name="Chen E.C.H."/>
            <person name="De La Providencia I."/>
            <person name="Hainaut M."/>
            <person name="Kuo A."/>
            <person name="Kohler A."/>
            <person name="Murat C."/>
            <person name="Tang N."/>
            <person name="Roy S."/>
            <person name="Loubradou J."/>
            <person name="Henrissat B."/>
            <person name="Grigoriev I.V."/>
            <person name="Corradi N."/>
            <person name="Roux C."/>
            <person name="Martin F.M."/>
        </authorList>
    </citation>
    <scope>NUCLEOTIDE SEQUENCE [LARGE SCALE GENOMIC DNA]</scope>
    <source>
        <strain evidence="2 3">DAOM 194757</strain>
    </source>
</reference>
<dbReference type="EMBL" id="QKWP01000043">
    <property type="protein sequence ID" value="RIB29242.1"/>
    <property type="molecule type" value="Genomic_DNA"/>
</dbReference>
<dbReference type="Proteomes" id="UP000266673">
    <property type="component" value="Unassembled WGS sequence"/>
</dbReference>
<keyword evidence="1" id="KW-1133">Transmembrane helix</keyword>
<protein>
    <submittedName>
        <fullName evidence="2">Uncharacterized protein</fullName>
    </submittedName>
</protein>
<sequence length="56" mass="6351">MPIFSFQSSFSALSRVMLLVSGVYIVLACWFVCLVVKHVQITCLFLFSVIFVCPLF</sequence>
<comment type="caution">
    <text evidence="2">The sequence shown here is derived from an EMBL/GenBank/DDBJ whole genome shotgun (WGS) entry which is preliminary data.</text>
</comment>
<accession>A0A397W5C6</accession>
<feature type="transmembrane region" description="Helical" evidence="1">
    <location>
        <begin position="39"/>
        <end position="55"/>
    </location>
</feature>
<keyword evidence="1" id="KW-0812">Transmembrane</keyword>
<evidence type="ECO:0000313" key="3">
    <source>
        <dbReference type="Proteomes" id="UP000266673"/>
    </source>
</evidence>
<keyword evidence="1" id="KW-0472">Membrane</keyword>
<organism evidence="2 3">
    <name type="scientific">Gigaspora rosea</name>
    <dbReference type="NCBI Taxonomy" id="44941"/>
    <lineage>
        <taxon>Eukaryota</taxon>
        <taxon>Fungi</taxon>
        <taxon>Fungi incertae sedis</taxon>
        <taxon>Mucoromycota</taxon>
        <taxon>Glomeromycotina</taxon>
        <taxon>Glomeromycetes</taxon>
        <taxon>Diversisporales</taxon>
        <taxon>Gigasporaceae</taxon>
        <taxon>Gigaspora</taxon>
    </lineage>
</organism>
<feature type="transmembrane region" description="Helical" evidence="1">
    <location>
        <begin position="12"/>
        <end position="33"/>
    </location>
</feature>
<keyword evidence="3" id="KW-1185">Reference proteome</keyword>